<dbReference type="HAMAP" id="MF_00163">
    <property type="entry name" value="Pep_deformylase"/>
    <property type="match status" value="1"/>
</dbReference>
<dbReference type="STRING" id="1802557.A3A20_01670"/>
<name>A0A1F8DUY0_9BACT</name>
<dbReference type="EMBL" id="MGIR01000001">
    <property type="protein sequence ID" value="OGM91628.1"/>
    <property type="molecule type" value="Genomic_DNA"/>
</dbReference>
<comment type="function">
    <text evidence="2">Removes the formyl group from the N-terminal Met of newly synthesized proteins. Requires at least a dipeptide for an efficient rate of reaction. N-terminal L-methionine is a prerequisite for activity but the enzyme has broad specificity at other positions.</text>
</comment>
<dbReference type="GO" id="GO:0006412">
    <property type="term" value="P:translation"/>
    <property type="evidence" value="ECO:0007669"/>
    <property type="project" value="UniProtKB-UniRule"/>
</dbReference>
<evidence type="ECO:0000256" key="1">
    <source>
        <dbReference type="ARBA" id="ARBA00010759"/>
    </source>
</evidence>
<dbReference type="GO" id="GO:0042586">
    <property type="term" value="F:peptide deformylase activity"/>
    <property type="evidence" value="ECO:0007669"/>
    <property type="project" value="UniProtKB-UniRule"/>
</dbReference>
<proteinExistence type="inferred from homology"/>
<keyword evidence="2" id="KW-0408">Iron</keyword>
<dbReference type="AlphaFoldDB" id="A0A1F8DUY0"/>
<dbReference type="EC" id="3.5.1.88" evidence="2"/>
<comment type="catalytic activity">
    <reaction evidence="2">
        <text>N-terminal N-formyl-L-methionyl-[peptide] + H2O = N-terminal L-methionyl-[peptide] + formate</text>
        <dbReference type="Rhea" id="RHEA:24420"/>
        <dbReference type="Rhea" id="RHEA-COMP:10639"/>
        <dbReference type="Rhea" id="RHEA-COMP:10640"/>
        <dbReference type="ChEBI" id="CHEBI:15377"/>
        <dbReference type="ChEBI" id="CHEBI:15740"/>
        <dbReference type="ChEBI" id="CHEBI:49298"/>
        <dbReference type="ChEBI" id="CHEBI:64731"/>
        <dbReference type="EC" id="3.5.1.88"/>
    </reaction>
</comment>
<protein>
    <recommendedName>
        <fullName evidence="2">Peptide deformylase</fullName>
        <shortName evidence="2">PDF</shortName>
        <ecNumber evidence="2">3.5.1.88</ecNumber>
    </recommendedName>
    <alternativeName>
        <fullName evidence="2">Polypeptide deformylase</fullName>
    </alternativeName>
</protein>
<dbReference type="Pfam" id="PF01327">
    <property type="entry name" value="Pep_deformylase"/>
    <property type="match status" value="1"/>
</dbReference>
<dbReference type="NCBIfam" id="NF001159">
    <property type="entry name" value="PRK00150.1-3"/>
    <property type="match status" value="1"/>
</dbReference>
<feature type="binding site" evidence="2">
    <location>
        <position position="143"/>
    </location>
    <ligand>
        <name>Fe cation</name>
        <dbReference type="ChEBI" id="CHEBI:24875"/>
    </ligand>
</feature>
<feature type="binding site" evidence="2">
    <location>
        <position position="139"/>
    </location>
    <ligand>
        <name>Fe cation</name>
        <dbReference type="ChEBI" id="CHEBI:24875"/>
    </ligand>
</feature>
<keyword evidence="2" id="KW-0479">Metal-binding</keyword>
<evidence type="ECO:0000256" key="2">
    <source>
        <dbReference type="HAMAP-Rule" id="MF_00163"/>
    </source>
</evidence>
<evidence type="ECO:0000313" key="4">
    <source>
        <dbReference type="Proteomes" id="UP000178946"/>
    </source>
</evidence>
<feature type="active site" evidence="2">
    <location>
        <position position="140"/>
    </location>
</feature>
<dbReference type="PANTHER" id="PTHR10458">
    <property type="entry name" value="PEPTIDE DEFORMYLASE"/>
    <property type="match status" value="1"/>
</dbReference>
<feature type="binding site" evidence="2">
    <location>
        <position position="97"/>
    </location>
    <ligand>
        <name>Fe cation</name>
        <dbReference type="ChEBI" id="CHEBI:24875"/>
    </ligand>
</feature>
<gene>
    <name evidence="2" type="primary">def</name>
    <name evidence="3" type="ORF">A3A20_01670</name>
</gene>
<dbReference type="PANTHER" id="PTHR10458:SF22">
    <property type="entry name" value="PEPTIDE DEFORMYLASE"/>
    <property type="match status" value="1"/>
</dbReference>
<reference evidence="3 4" key="1">
    <citation type="journal article" date="2016" name="Nat. Commun.">
        <title>Thousands of microbial genomes shed light on interconnected biogeochemical processes in an aquifer system.</title>
        <authorList>
            <person name="Anantharaman K."/>
            <person name="Brown C.T."/>
            <person name="Hug L.A."/>
            <person name="Sharon I."/>
            <person name="Castelle C.J."/>
            <person name="Probst A.J."/>
            <person name="Thomas B.C."/>
            <person name="Singh A."/>
            <person name="Wilkins M.J."/>
            <person name="Karaoz U."/>
            <person name="Brodie E.L."/>
            <person name="Williams K.H."/>
            <person name="Hubbard S.S."/>
            <person name="Banfield J.F."/>
        </authorList>
    </citation>
    <scope>NUCLEOTIDE SEQUENCE [LARGE SCALE GENOMIC DNA]</scope>
</reference>
<dbReference type="InterPro" id="IPR036821">
    <property type="entry name" value="Peptide_deformylase_sf"/>
</dbReference>
<dbReference type="PRINTS" id="PR01576">
    <property type="entry name" value="PDEFORMYLASE"/>
</dbReference>
<comment type="similarity">
    <text evidence="1 2">Belongs to the polypeptide deformylase family.</text>
</comment>
<organism evidence="3 4">
    <name type="scientific">Candidatus Wolfebacteria bacterium RIFCSPLOWO2_01_FULL_45_19</name>
    <dbReference type="NCBI Taxonomy" id="1802557"/>
    <lineage>
        <taxon>Bacteria</taxon>
        <taxon>Candidatus Wolfeibacteriota</taxon>
    </lineage>
</organism>
<dbReference type="CDD" id="cd00487">
    <property type="entry name" value="Pep_deformylase"/>
    <property type="match status" value="1"/>
</dbReference>
<dbReference type="NCBIfam" id="TIGR00079">
    <property type="entry name" value="pept_deformyl"/>
    <property type="match status" value="1"/>
</dbReference>
<evidence type="ECO:0000313" key="3">
    <source>
        <dbReference type="EMBL" id="OGM91628.1"/>
    </source>
</evidence>
<dbReference type="Proteomes" id="UP000178946">
    <property type="component" value="Unassembled WGS sequence"/>
</dbReference>
<comment type="caution">
    <text evidence="3">The sequence shown here is derived from an EMBL/GenBank/DDBJ whole genome shotgun (WGS) entry which is preliminary data.</text>
</comment>
<comment type="cofactor">
    <cofactor evidence="2">
        <name>Fe(2+)</name>
        <dbReference type="ChEBI" id="CHEBI:29033"/>
    </cofactor>
    <text evidence="2">Binds 1 Fe(2+) ion.</text>
</comment>
<dbReference type="Gene3D" id="3.90.45.10">
    <property type="entry name" value="Peptide deformylase"/>
    <property type="match status" value="1"/>
</dbReference>
<dbReference type="InterPro" id="IPR023635">
    <property type="entry name" value="Peptide_deformylase"/>
</dbReference>
<dbReference type="PIRSF" id="PIRSF004749">
    <property type="entry name" value="Pep_def"/>
    <property type="match status" value="1"/>
</dbReference>
<keyword evidence="2" id="KW-0378">Hydrolase</keyword>
<keyword evidence="2" id="KW-0648">Protein biosynthesis</keyword>
<dbReference type="SUPFAM" id="SSF56420">
    <property type="entry name" value="Peptide deformylase"/>
    <property type="match status" value="1"/>
</dbReference>
<sequence>MILTIENKKSERFLRKKTADFDFSRFNRKEIKKMVENMRTRMKGAHGIGLAANQIGMDAKFFVAQVPNAKGGMKFYAIFNPIIEKMSVQKTNFEEGCLSVPEIYGEVERPERVTLSGYDQNGRKIKIKAWGLLARVFQHEVNHLDGDLFIDKAKNLHKITSDATR</sequence>
<accession>A0A1F8DUY0</accession>
<dbReference type="GO" id="GO:0046872">
    <property type="term" value="F:metal ion binding"/>
    <property type="evidence" value="ECO:0007669"/>
    <property type="project" value="UniProtKB-KW"/>
</dbReference>